<feature type="compositionally biased region" description="Acidic residues" evidence="2">
    <location>
        <begin position="203"/>
        <end position="215"/>
    </location>
</feature>
<dbReference type="SMART" id="SM00487">
    <property type="entry name" value="DEXDc"/>
    <property type="match status" value="1"/>
</dbReference>
<name>A0AAV0VF68_9HEMI</name>
<dbReference type="PROSITE" id="PS00018">
    <property type="entry name" value="EF_HAND_1"/>
    <property type="match status" value="1"/>
</dbReference>
<dbReference type="InterPro" id="IPR018247">
    <property type="entry name" value="EF_Hand_1_Ca_BS"/>
</dbReference>
<protein>
    <recommendedName>
        <fullName evidence="7">SWI/SNF-related matrix-associated actin-dependent regulator of chromatin subfamily A containing DEAD/H box 1</fullName>
    </recommendedName>
</protein>
<feature type="domain" description="Helicase C-terminal" evidence="4">
    <location>
        <begin position="703"/>
        <end position="855"/>
    </location>
</feature>
<evidence type="ECO:0000313" key="5">
    <source>
        <dbReference type="EMBL" id="CAI6342867.1"/>
    </source>
</evidence>
<dbReference type="CDD" id="cd18793">
    <property type="entry name" value="SF2_C_SNF"/>
    <property type="match status" value="1"/>
</dbReference>
<comment type="caution">
    <text evidence="5">The sequence shown here is derived from an EMBL/GenBank/DDBJ whole genome shotgun (WGS) entry which is preliminary data.</text>
</comment>
<dbReference type="InterPro" id="IPR027417">
    <property type="entry name" value="P-loop_NTPase"/>
</dbReference>
<evidence type="ECO:0000256" key="1">
    <source>
        <dbReference type="ARBA" id="ARBA00022801"/>
    </source>
</evidence>
<dbReference type="InterPro" id="IPR014001">
    <property type="entry name" value="Helicase_ATP-bd"/>
</dbReference>
<dbReference type="InterPro" id="IPR038718">
    <property type="entry name" value="SNF2-like_sf"/>
</dbReference>
<feature type="domain" description="Helicase ATP-binding" evidence="3">
    <location>
        <begin position="349"/>
        <end position="521"/>
    </location>
</feature>
<gene>
    <name evidence="5" type="ORF">MEUPH1_LOCUS202</name>
</gene>
<evidence type="ECO:0000259" key="4">
    <source>
        <dbReference type="PROSITE" id="PS51194"/>
    </source>
</evidence>
<feature type="compositionally biased region" description="Polar residues" evidence="2">
    <location>
        <begin position="138"/>
        <end position="155"/>
    </location>
</feature>
<feature type="compositionally biased region" description="Basic residues" evidence="2">
    <location>
        <begin position="184"/>
        <end position="198"/>
    </location>
</feature>
<evidence type="ECO:0000259" key="3">
    <source>
        <dbReference type="PROSITE" id="PS51192"/>
    </source>
</evidence>
<dbReference type="InterPro" id="IPR001650">
    <property type="entry name" value="Helicase_C-like"/>
</dbReference>
<keyword evidence="6" id="KW-1185">Reference proteome</keyword>
<feature type="region of interest" description="Disordered" evidence="2">
    <location>
        <begin position="90"/>
        <end position="155"/>
    </location>
</feature>
<dbReference type="EMBL" id="CARXXK010000001">
    <property type="protein sequence ID" value="CAI6342867.1"/>
    <property type="molecule type" value="Genomic_DNA"/>
</dbReference>
<proteinExistence type="predicted"/>
<dbReference type="Pfam" id="PF00176">
    <property type="entry name" value="SNF2-rel_dom"/>
    <property type="match status" value="1"/>
</dbReference>
<dbReference type="InterPro" id="IPR049730">
    <property type="entry name" value="SNF2/RAD54-like_C"/>
</dbReference>
<dbReference type="AlphaFoldDB" id="A0AAV0VF68"/>
<feature type="region of interest" description="Disordered" evidence="2">
    <location>
        <begin position="167"/>
        <end position="224"/>
    </location>
</feature>
<dbReference type="Pfam" id="PF00271">
    <property type="entry name" value="Helicase_C"/>
    <property type="match status" value="1"/>
</dbReference>
<dbReference type="SMART" id="SM00490">
    <property type="entry name" value="HELICc"/>
    <property type="match status" value="1"/>
</dbReference>
<reference evidence="5 6" key="1">
    <citation type="submission" date="2023-01" db="EMBL/GenBank/DDBJ databases">
        <authorList>
            <person name="Whitehead M."/>
        </authorList>
    </citation>
    <scope>NUCLEOTIDE SEQUENCE [LARGE SCALE GENOMIC DNA]</scope>
</reference>
<dbReference type="GO" id="GO:0005524">
    <property type="term" value="F:ATP binding"/>
    <property type="evidence" value="ECO:0007669"/>
    <property type="project" value="InterPro"/>
</dbReference>
<evidence type="ECO:0008006" key="7">
    <source>
        <dbReference type="Google" id="ProtNLM"/>
    </source>
</evidence>
<dbReference type="PANTHER" id="PTHR10799">
    <property type="entry name" value="SNF2/RAD54 HELICASE FAMILY"/>
    <property type="match status" value="1"/>
</dbReference>
<accession>A0AAV0VF68</accession>
<dbReference type="SUPFAM" id="SSF52540">
    <property type="entry name" value="P-loop containing nucleoside triphosphate hydrolases"/>
    <property type="match status" value="2"/>
</dbReference>
<dbReference type="InterPro" id="IPR000330">
    <property type="entry name" value="SNF2_N"/>
</dbReference>
<dbReference type="Gene3D" id="3.40.50.10810">
    <property type="entry name" value="Tandem AAA-ATPase domain"/>
    <property type="match status" value="1"/>
</dbReference>
<dbReference type="Gene3D" id="3.40.50.300">
    <property type="entry name" value="P-loop containing nucleotide triphosphate hydrolases"/>
    <property type="match status" value="1"/>
</dbReference>
<evidence type="ECO:0000313" key="6">
    <source>
        <dbReference type="Proteomes" id="UP001160148"/>
    </source>
</evidence>
<evidence type="ECO:0000256" key="2">
    <source>
        <dbReference type="SAM" id="MobiDB-lite"/>
    </source>
</evidence>
<dbReference type="Proteomes" id="UP001160148">
    <property type="component" value="Unassembled WGS sequence"/>
</dbReference>
<dbReference type="PROSITE" id="PS51194">
    <property type="entry name" value="HELICASE_CTER"/>
    <property type="match status" value="1"/>
</dbReference>
<dbReference type="PROSITE" id="PS51192">
    <property type="entry name" value="HELICASE_ATP_BIND_1"/>
    <property type="match status" value="1"/>
</dbReference>
<dbReference type="GO" id="GO:0016787">
    <property type="term" value="F:hydrolase activity"/>
    <property type="evidence" value="ECO:0007669"/>
    <property type="project" value="UniProtKB-KW"/>
</dbReference>
<keyword evidence="1" id="KW-0378">Hydrolase</keyword>
<sequence>MLKRTLRSYLSIFRCSRYFFNECLDVFQMGTPVDRDSDSPSPNALGDLRSFRYSKKPSFSHESAASGSSLLVDDEPVFVRQKKFQTIILSSDEEDNDNTEPLLNGDGDGSHLIEELEFEDAAGDHSVSSDDSSDHALNNVNGSMKPSKNVDQSTSNEKYMKLTKAGCIKDVSKATPPPPVAMPSRKRLQPQTKKRKRIKTSDGDSDSDAEVDDEYKDEKNLVKDSSSEMRKKALALLNNSNETELRVVKGMTTKKFDAIVALRPFSSWYDATCKAKNSRLVGEQTLQNVMHMVSCQEIVAQLMKKCEILALKNGNSITTTNMLIKSQPESLNKELQLAGYQMIGLNWLMLMNTQKLNMMLADEMGLGKTVQVIAFLAHLKETGRTHPDLPQLIVVPASTLDNWYQEFKRWCPTMIVEKYHGSMDERRYMRTKWIRKGFGDVDVILTTYSCAANSPEEKKLFKTKEFHYIVYDEAHKLKNMTSQTFEVFSNFNGNYKILLTGTPLQNNLLELMSLLIFLMPTLFRGKVDNIKFLFSKGTKNTGSKYEMHRIEQAKRIIEPFMLRRLKADVLKSLPVKTLVVNNVVMTEHQKTRYNTLVDEIKEATRGKEVTDNSHMMWLMMLRKLTNHPLLLRYHFEDDKLYKMAKLLAIEPTYKQKNEQYIAEDLSFMSDFDLHKLCTDHRCLSKLGYDLPIQMFLDSGKFKLLNEILPDLKDRGHRVLIFSQFLQILDLLEIYMSHYGHSYLRLDGSTQVQERQLMIDLYNMDESLFAFLLSTKAGGLGINLTAADTVIIHDIDYNPYNDKQAEDRCHRVGQTKPVKVIKFISKDSVEESMFKVAQDKLNLEQQVTGGGNDDEEPDKKTMAQLLKQSLGIDDVSS</sequence>
<organism evidence="5 6">
    <name type="scientific">Macrosiphum euphorbiae</name>
    <name type="common">potato aphid</name>
    <dbReference type="NCBI Taxonomy" id="13131"/>
    <lineage>
        <taxon>Eukaryota</taxon>
        <taxon>Metazoa</taxon>
        <taxon>Ecdysozoa</taxon>
        <taxon>Arthropoda</taxon>
        <taxon>Hexapoda</taxon>
        <taxon>Insecta</taxon>
        <taxon>Pterygota</taxon>
        <taxon>Neoptera</taxon>
        <taxon>Paraneoptera</taxon>
        <taxon>Hemiptera</taxon>
        <taxon>Sternorrhyncha</taxon>
        <taxon>Aphidomorpha</taxon>
        <taxon>Aphidoidea</taxon>
        <taxon>Aphididae</taxon>
        <taxon>Macrosiphini</taxon>
        <taxon>Macrosiphum</taxon>
    </lineage>
</organism>